<dbReference type="Proteomes" id="UP001152172">
    <property type="component" value="Unassembled WGS sequence"/>
</dbReference>
<protein>
    <submittedName>
        <fullName evidence="1">Abortive phage infection protein</fullName>
    </submittedName>
</protein>
<comment type="caution">
    <text evidence="1">The sequence shown here is derived from an EMBL/GenBank/DDBJ whole genome shotgun (WGS) entry which is preliminary data.</text>
</comment>
<dbReference type="AlphaFoldDB" id="A0A9X3L862"/>
<sequence>MQESYIEKLNMLQNGDIQNIVVEKNEFIAFREVLVHREDFKHFSGNAEQGGRVVYTYLNTARS</sequence>
<reference evidence="1" key="1">
    <citation type="submission" date="2022-05" db="EMBL/GenBank/DDBJ databases">
        <authorList>
            <person name="Colautti A."/>
            <person name="Iacumin L."/>
        </authorList>
    </citation>
    <scope>NUCLEOTIDE SEQUENCE</scope>
    <source>
        <strain evidence="1">DSM 30747</strain>
    </source>
</reference>
<evidence type="ECO:0000313" key="1">
    <source>
        <dbReference type="EMBL" id="MCZ8532975.1"/>
    </source>
</evidence>
<name>A0A9X3L862_9BACI</name>
<proteinExistence type="predicted"/>
<keyword evidence="2" id="KW-1185">Reference proteome</keyword>
<evidence type="ECO:0000313" key="2">
    <source>
        <dbReference type="Proteomes" id="UP001152172"/>
    </source>
</evidence>
<accession>A0A9X3L862</accession>
<gene>
    <name evidence="1" type="ORF">M9R61_06360</name>
</gene>
<dbReference type="EMBL" id="JAMKBI010000003">
    <property type="protein sequence ID" value="MCZ8532975.1"/>
    <property type="molecule type" value="Genomic_DNA"/>
</dbReference>
<organism evidence="1 2">
    <name type="scientific">Psychrobacillus psychrodurans</name>
    <dbReference type="NCBI Taxonomy" id="126157"/>
    <lineage>
        <taxon>Bacteria</taxon>
        <taxon>Bacillati</taxon>
        <taxon>Bacillota</taxon>
        <taxon>Bacilli</taxon>
        <taxon>Bacillales</taxon>
        <taxon>Bacillaceae</taxon>
        <taxon>Psychrobacillus</taxon>
    </lineage>
</organism>
<dbReference type="RefSeq" id="WP_269921431.1">
    <property type="nucleotide sequence ID" value="NZ_JAMKBI010000003.1"/>
</dbReference>